<dbReference type="Proteomes" id="UP000245720">
    <property type="component" value="Unassembled WGS sequence"/>
</dbReference>
<keyword evidence="1" id="KW-0540">Nuclease</keyword>
<name>A0A315XU90_RUMFL</name>
<accession>A0A315XU90</accession>
<dbReference type="RefSeq" id="WP_109727767.1">
    <property type="nucleotide sequence ID" value="NZ_QGDI01000014.1"/>
</dbReference>
<comment type="caution">
    <text evidence="1">The sequence shown here is derived from an EMBL/GenBank/DDBJ whole genome shotgun (WGS) entry which is preliminary data.</text>
</comment>
<keyword evidence="1" id="KW-0378">Hydrolase</keyword>
<evidence type="ECO:0000313" key="1">
    <source>
        <dbReference type="EMBL" id="PWJ10448.1"/>
    </source>
</evidence>
<dbReference type="EMBL" id="QGDI01000014">
    <property type="protein sequence ID" value="PWJ10448.1"/>
    <property type="molecule type" value="Genomic_DNA"/>
</dbReference>
<sequence>MSSKSNDQGRAFEYACIIELKDRIEDKRPVTVDEESVMASLRAWETLSKVEHQTYLRAADAFIDTLFSAEPLILECDGDDDIVVLSINKDSDAEGGDVRDIVITRKSIRWDIGLSMKHNHFAAKHSRLSPKIDFGAKWYGLPCDDSYWNVIRPIFVRLQSLKEEKVAWHDMTDKEDSVYLPIVDAFIKEMNRAYKADSTIPARLISYLLGIRDFYKVVAIDKKQLTEFQSFNLRGELNKDGKKTKATLIIPKADLPTEIISLRFKPESKSTAELYLNNGWSLSFRIHNASTIVEPSLKFDIQFLGVPANIITVNCMWR</sequence>
<dbReference type="InterPro" id="IPR019059">
    <property type="entry name" value="Restrct_endonuc_II_HaeIII"/>
</dbReference>
<dbReference type="OrthoDB" id="7923544at2"/>
<keyword evidence="1" id="KW-0255">Endonuclease</keyword>
<gene>
    <name evidence="1" type="ORF">IE37_03095</name>
</gene>
<dbReference type="AlphaFoldDB" id="A0A315XU90"/>
<dbReference type="Pfam" id="PF09556">
    <property type="entry name" value="RE_HaeIII"/>
    <property type="match status" value="1"/>
</dbReference>
<reference evidence="1 2" key="1">
    <citation type="submission" date="2018-05" db="EMBL/GenBank/DDBJ databases">
        <title>The Hungate 1000. A catalogue of reference genomes from the rumen microbiome.</title>
        <authorList>
            <person name="Kelly W."/>
        </authorList>
    </citation>
    <scope>NUCLEOTIDE SEQUENCE [LARGE SCALE GENOMIC DNA]</scope>
    <source>
        <strain evidence="1 2">SAb67</strain>
    </source>
</reference>
<evidence type="ECO:0000313" key="2">
    <source>
        <dbReference type="Proteomes" id="UP000245720"/>
    </source>
</evidence>
<proteinExistence type="predicted"/>
<organism evidence="1 2">
    <name type="scientific">Ruminococcus flavefaciens</name>
    <dbReference type="NCBI Taxonomy" id="1265"/>
    <lineage>
        <taxon>Bacteria</taxon>
        <taxon>Bacillati</taxon>
        <taxon>Bacillota</taxon>
        <taxon>Clostridia</taxon>
        <taxon>Eubacteriales</taxon>
        <taxon>Oscillospiraceae</taxon>
        <taxon>Ruminococcus</taxon>
    </lineage>
</organism>
<dbReference type="GO" id="GO:0004519">
    <property type="term" value="F:endonuclease activity"/>
    <property type="evidence" value="ECO:0007669"/>
    <property type="project" value="UniProtKB-KW"/>
</dbReference>
<protein>
    <submittedName>
        <fullName evidence="1">HaeIII restriction endonuclease</fullName>
    </submittedName>
</protein>